<dbReference type="Ensembl" id="ENSAZOT00000019327.1">
    <property type="protein sequence ID" value="ENSAZOP00000017985.1"/>
    <property type="gene ID" value="ENSAZOG00000011704.1"/>
</dbReference>
<evidence type="ECO:0000256" key="1">
    <source>
        <dbReference type="ARBA" id="ARBA00038464"/>
    </source>
</evidence>
<dbReference type="AlphaFoldDB" id="A0A8B9V6I8"/>
<dbReference type="PANTHER" id="PTHR23509">
    <property type="entry name" value="PA-PL1 PHOSPHOLIPASE FAMILY"/>
    <property type="match status" value="1"/>
</dbReference>
<reference evidence="4" key="2">
    <citation type="submission" date="2025-09" db="UniProtKB">
        <authorList>
            <consortium name="Ensembl"/>
        </authorList>
    </citation>
    <scope>IDENTIFICATION</scope>
</reference>
<dbReference type="Proteomes" id="UP000694549">
    <property type="component" value="Unplaced"/>
</dbReference>
<dbReference type="GO" id="GO:0004620">
    <property type="term" value="F:phospholipase activity"/>
    <property type="evidence" value="ECO:0007669"/>
    <property type="project" value="TreeGrafter"/>
</dbReference>
<organism evidence="4 5">
    <name type="scientific">Anas zonorhyncha</name>
    <name type="common">Eastern spot-billed duck</name>
    <dbReference type="NCBI Taxonomy" id="75864"/>
    <lineage>
        <taxon>Eukaryota</taxon>
        <taxon>Metazoa</taxon>
        <taxon>Chordata</taxon>
        <taxon>Craniata</taxon>
        <taxon>Vertebrata</taxon>
        <taxon>Euteleostomi</taxon>
        <taxon>Archelosauria</taxon>
        <taxon>Archosauria</taxon>
        <taxon>Dinosauria</taxon>
        <taxon>Saurischia</taxon>
        <taxon>Theropoda</taxon>
        <taxon>Coelurosauria</taxon>
        <taxon>Aves</taxon>
        <taxon>Neognathae</taxon>
        <taxon>Galloanserae</taxon>
        <taxon>Anseriformes</taxon>
        <taxon>Anatidae</taxon>
        <taxon>Anatinae</taxon>
        <taxon>Anas</taxon>
    </lineage>
</organism>
<accession>A0A8B9V6I8</accession>
<evidence type="ECO:0000256" key="2">
    <source>
        <dbReference type="SAM" id="MobiDB-lite"/>
    </source>
</evidence>
<dbReference type="GO" id="GO:0004806">
    <property type="term" value="F:triacylglycerol lipase activity"/>
    <property type="evidence" value="ECO:0007669"/>
    <property type="project" value="TreeGrafter"/>
</dbReference>
<evidence type="ECO:0000259" key="3">
    <source>
        <dbReference type="PROSITE" id="PS51043"/>
    </source>
</evidence>
<dbReference type="GO" id="GO:0046872">
    <property type="term" value="F:metal ion binding"/>
    <property type="evidence" value="ECO:0007669"/>
    <property type="project" value="InterPro"/>
</dbReference>
<dbReference type="PANTHER" id="PTHR23509:SF7">
    <property type="entry name" value="PHOSPHOLIPASE DDHD2"/>
    <property type="match status" value="1"/>
</dbReference>
<dbReference type="PROSITE" id="PS51043">
    <property type="entry name" value="DDHD"/>
    <property type="match status" value="1"/>
</dbReference>
<reference evidence="4" key="1">
    <citation type="submission" date="2025-08" db="UniProtKB">
        <authorList>
            <consortium name="Ensembl"/>
        </authorList>
    </citation>
    <scope>IDENTIFICATION</scope>
</reference>
<sequence>MIVPDVEFEPMLLPHHKGRKRMHLELKEGLTRMSVDLKNNLLGSLRVAWQSFTRAPLPAVEAGSTDVEAEEAEDSVEKQTDVKPEEPPPAAKEEASPINVGRLNGGNRIDYVLQEKPIESFNEYLFALQGHLCYW</sequence>
<dbReference type="GO" id="GO:0030134">
    <property type="term" value="C:COPII-coated ER to Golgi transport vesicle"/>
    <property type="evidence" value="ECO:0007669"/>
    <property type="project" value="TreeGrafter"/>
</dbReference>
<comment type="similarity">
    <text evidence="1">Belongs to the PA-PLA1 family.</text>
</comment>
<evidence type="ECO:0000313" key="5">
    <source>
        <dbReference type="Proteomes" id="UP000694549"/>
    </source>
</evidence>
<dbReference type="InterPro" id="IPR058055">
    <property type="entry name" value="PA-PLA1"/>
</dbReference>
<feature type="domain" description="DDHD" evidence="3">
    <location>
        <begin position="1"/>
        <end position="135"/>
    </location>
</feature>
<feature type="region of interest" description="Disordered" evidence="2">
    <location>
        <begin position="60"/>
        <end position="104"/>
    </location>
</feature>
<proteinExistence type="inferred from homology"/>
<feature type="compositionally biased region" description="Basic and acidic residues" evidence="2">
    <location>
        <begin position="75"/>
        <end position="95"/>
    </location>
</feature>
<evidence type="ECO:0000313" key="4">
    <source>
        <dbReference type="Ensembl" id="ENSAZOP00000017985.1"/>
    </source>
</evidence>
<name>A0A8B9V6I8_9AVES</name>
<dbReference type="InterPro" id="IPR004177">
    <property type="entry name" value="DDHD_dom"/>
</dbReference>
<dbReference type="SMART" id="SM01127">
    <property type="entry name" value="DDHD"/>
    <property type="match status" value="1"/>
</dbReference>
<keyword evidence="5" id="KW-1185">Reference proteome</keyword>
<dbReference type="Pfam" id="PF02862">
    <property type="entry name" value="DDHD"/>
    <property type="match status" value="1"/>
</dbReference>
<protein>
    <recommendedName>
        <fullName evidence="3">DDHD domain-containing protein</fullName>
    </recommendedName>
</protein>